<protein>
    <recommendedName>
        <fullName evidence="2">Peptidase C14 caspase domain-containing protein</fullName>
    </recommendedName>
</protein>
<proteinExistence type="inferred from homology"/>
<comment type="similarity">
    <text evidence="1">Belongs to the peptidase C14B family.</text>
</comment>
<dbReference type="GO" id="GO:0004197">
    <property type="term" value="F:cysteine-type endopeptidase activity"/>
    <property type="evidence" value="ECO:0007669"/>
    <property type="project" value="InterPro"/>
</dbReference>
<dbReference type="PANTHER" id="PTHR48104">
    <property type="entry name" value="METACASPASE-4"/>
    <property type="match status" value="1"/>
</dbReference>
<name>A0A811MVM9_9POAL</name>
<dbReference type="OrthoDB" id="3223806at2759"/>
<organism evidence="3 4">
    <name type="scientific">Miscanthus lutarioriparius</name>
    <dbReference type="NCBI Taxonomy" id="422564"/>
    <lineage>
        <taxon>Eukaryota</taxon>
        <taxon>Viridiplantae</taxon>
        <taxon>Streptophyta</taxon>
        <taxon>Embryophyta</taxon>
        <taxon>Tracheophyta</taxon>
        <taxon>Spermatophyta</taxon>
        <taxon>Magnoliopsida</taxon>
        <taxon>Liliopsida</taxon>
        <taxon>Poales</taxon>
        <taxon>Poaceae</taxon>
        <taxon>PACMAD clade</taxon>
        <taxon>Panicoideae</taxon>
        <taxon>Andropogonodae</taxon>
        <taxon>Andropogoneae</taxon>
        <taxon>Saccharinae</taxon>
        <taxon>Miscanthus</taxon>
    </lineage>
</organism>
<dbReference type="GO" id="GO:0006508">
    <property type="term" value="P:proteolysis"/>
    <property type="evidence" value="ECO:0007669"/>
    <property type="project" value="InterPro"/>
</dbReference>
<comment type="caution">
    <text evidence="3">The sequence shown here is derived from an EMBL/GenBank/DDBJ whole genome shotgun (WGS) entry which is preliminary data.</text>
</comment>
<keyword evidence="4" id="KW-1185">Reference proteome</keyword>
<dbReference type="Gene3D" id="3.40.50.12660">
    <property type="match status" value="1"/>
</dbReference>
<dbReference type="InterPro" id="IPR050452">
    <property type="entry name" value="Metacaspase"/>
</dbReference>
<dbReference type="Pfam" id="PF00656">
    <property type="entry name" value="Peptidase_C14"/>
    <property type="match status" value="1"/>
</dbReference>
<gene>
    <name evidence="3" type="ORF">NCGR_LOCUS7372</name>
</gene>
<evidence type="ECO:0000313" key="4">
    <source>
        <dbReference type="Proteomes" id="UP000604825"/>
    </source>
</evidence>
<dbReference type="Proteomes" id="UP000604825">
    <property type="component" value="Unassembled WGS sequence"/>
</dbReference>
<dbReference type="EMBL" id="CAJGYO010000002">
    <property type="protein sequence ID" value="CAD6211401.1"/>
    <property type="molecule type" value="Genomic_DNA"/>
</dbReference>
<feature type="domain" description="Peptidase C14 caspase" evidence="2">
    <location>
        <begin position="64"/>
        <end position="312"/>
    </location>
</feature>
<evidence type="ECO:0000256" key="1">
    <source>
        <dbReference type="ARBA" id="ARBA00009005"/>
    </source>
</evidence>
<dbReference type="PANTHER" id="PTHR48104:SF41">
    <property type="entry name" value="LOL3"/>
    <property type="match status" value="1"/>
</dbReference>
<dbReference type="GO" id="GO:0005737">
    <property type="term" value="C:cytoplasm"/>
    <property type="evidence" value="ECO:0007669"/>
    <property type="project" value="TreeGrafter"/>
</dbReference>
<evidence type="ECO:0000259" key="2">
    <source>
        <dbReference type="Pfam" id="PF00656"/>
    </source>
</evidence>
<reference evidence="3" key="1">
    <citation type="submission" date="2020-10" db="EMBL/GenBank/DDBJ databases">
        <authorList>
            <person name="Han B."/>
            <person name="Lu T."/>
            <person name="Zhao Q."/>
            <person name="Huang X."/>
            <person name="Zhao Y."/>
        </authorList>
    </citation>
    <scope>NUCLEOTIDE SEQUENCE</scope>
</reference>
<sequence length="325" mass="35080">MSFSGNGNATIRCKYCSACLTVIPGERAIQCAQCNCVTRIRRADRIPVARPAHVPAAFQRARGKKRAVLIGITYAGMRRGCGELRGPVNDVKCMRNLLCQRFGFPSECIIMLTDDQKDPFRLPTKDNIRMAMQWLVQGCSNGDSLVFHFSGLGAQVADEDCDELDAYDEAICPLDLFQKGPILDDEINETIVRPLVHGAKLHAVVDACHSATVLDLPFLSQHVSGPELLAAMGGSPSPTPEACAMVGAMTHSFIKAVECEPQGVTYGRLLTSMKAIMTNAGGCNQLQGPIGAGAPARKVANFSGVQEPNLSCSEMFDVYRKPFAL</sequence>
<accession>A0A811MVM9</accession>
<dbReference type="AlphaFoldDB" id="A0A811MVM9"/>
<dbReference type="InterPro" id="IPR011600">
    <property type="entry name" value="Pept_C14_caspase"/>
</dbReference>
<evidence type="ECO:0000313" key="3">
    <source>
        <dbReference type="EMBL" id="CAD6211401.1"/>
    </source>
</evidence>